<keyword evidence="11" id="KW-0456">Lyase</keyword>
<dbReference type="InterPro" id="IPR018376">
    <property type="entry name" value="Enoyl-CoA_hyd/isom_CS"/>
</dbReference>
<evidence type="ECO:0000256" key="3">
    <source>
        <dbReference type="ARBA" id="ARBA00008750"/>
    </source>
</evidence>
<evidence type="ECO:0000256" key="8">
    <source>
        <dbReference type="ARBA" id="ARBA00023098"/>
    </source>
</evidence>
<dbReference type="OrthoDB" id="9771883at2"/>
<dbReference type="GO" id="GO:0070403">
    <property type="term" value="F:NAD+ binding"/>
    <property type="evidence" value="ECO:0007669"/>
    <property type="project" value="InterPro"/>
</dbReference>
<dbReference type="Pfam" id="PF02737">
    <property type="entry name" value="3HCDH_N"/>
    <property type="match status" value="1"/>
</dbReference>
<keyword evidence="8" id="KW-0443">Lipid metabolism</keyword>
<comment type="caution">
    <text evidence="17">The sequence shown here is derived from an EMBL/GenBank/DDBJ whole genome shotgun (WGS) entry which is preliminary data.</text>
</comment>
<comment type="catalytic activity">
    <reaction evidence="13">
        <text>a (3S)-3-hydroxyacyl-CoA + NAD(+) = a 3-oxoacyl-CoA + NADH + H(+)</text>
        <dbReference type="Rhea" id="RHEA:22432"/>
        <dbReference type="ChEBI" id="CHEBI:15378"/>
        <dbReference type="ChEBI" id="CHEBI:57318"/>
        <dbReference type="ChEBI" id="CHEBI:57540"/>
        <dbReference type="ChEBI" id="CHEBI:57945"/>
        <dbReference type="ChEBI" id="CHEBI:90726"/>
        <dbReference type="EC" id="1.1.1.35"/>
    </reaction>
</comment>
<dbReference type="GO" id="GO:0003857">
    <property type="term" value="F:(3S)-3-hydroxyacyl-CoA dehydrogenase (NAD+) activity"/>
    <property type="evidence" value="ECO:0007669"/>
    <property type="project" value="UniProtKB-EC"/>
</dbReference>
<sequence length="711" mass="76041">MTDWSRNGDSGRLLVSEIPVKVERRDDVALIVVDNPPVNALSQSVREGLNRAVADISADDSVRGAVLVCSGRTFIAGADIKEFGKGPLEPSLPDTIATMETLQKPIVAALHGTALGGGLEVALGCHYRVIDRGGQVGLPEVTLGIIPGAGGTQRLPRLTGIEQAIELVTSGKRIGAEKALAFGIADKVVDGDLTEAAIAFLKEKLAGGEAVVPVSGRPVGKVDEERLAEQLAKVERKARGQLSPVKAAESVANTATLSFADGMAREREIFSELVASDQSKALCYAFFAERAVSKVPGLEDVAGKEVRTVGIVGAGTMGSGIAVAFADAGMCVIMSEMSEEAADAGRDRIDRIYNDQVRRGRLTEDMTAERQMRISIEVGLEALADADLVVEAVFENLDVKKDLFSRLDGILKPGAVLATNTSYLDIDAIAAATSQPEAVCGMHFFSPANVMKLLEVVRAAKTDDATVKTALDVARRIGKVAVVSGVCDGFIGNRIWAAWRRQAEFLVEDGAYPEEIDAAIAAFGFPMGPFAVYDLSGLDIAWAQRKRLAATREPAARYVEIPDRICELGRFGRKTGAGWYDYSGGGAPQPDPSIRQMIEAHRDDKGIVPESFSPEDIQRRMRATMVNEGANILAEKIAHRPLDVDMVMLFGYGYPRWRGGPMFEADLVGLTQILEDVREMCAAGGHGFEPSPLLVELAESGRSFADWADGK</sequence>
<keyword evidence="6" id="KW-0560">Oxidoreductase</keyword>
<dbReference type="SUPFAM" id="SSF48179">
    <property type="entry name" value="6-phosphogluconate dehydrogenase C-terminal domain-like"/>
    <property type="match status" value="2"/>
</dbReference>
<evidence type="ECO:0000256" key="11">
    <source>
        <dbReference type="ARBA" id="ARBA00023239"/>
    </source>
</evidence>
<protein>
    <submittedName>
        <fullName evidence="17">3-hydroxyacyl-CoA dehydrogenase</fullName>
    </submittedName>
</protein>
<dbReference type="EMBL" id="NPEV01000096">
    <property type="protein sequence ID" value="RAI23227.1"/>
    <property type="molecule type" value="Genomic_DNA"/>
</dbReference>
<evidence type="ECO:0000256" key="13">
    <source>
        <dbReference type="ARBA" id="ARBA00049556"/>
    </source>
</evidence>
<dbReference type="InterPro" id="IPR006108">
    <property type="entry name" value="3HC_DH_C"/>
</dbReference>
<keyword evidence="9" id="KW-0576">Peroxisome</keyword>
<evidence type="ECO:0000256" key="1">
    <source>
        <dbReference type="ARBA" id="ARBA00004275"/>
    </source>
</evidence>
<accession>A0A327JGE0</accession>
<dbReference type="Proteomes" id="UP000249299">
    <property type="component" value="Unassembled WGS sequence"/>
</dbReference>
<keyword evidence="10" id="KW-0413">Isomerase</keyword>
<evidence type="ECO:0000256" key="5">
    <source>
        <dbReference type="ARBA" id="ARBA00022963"/>
    </source>
</evidence>
<evidence type="ECO:0000256" key="9">
    <source>
        <dbReference type="ARBA" id="ARBA00023140"/>
    </source>
</evidence>
<dbReference type="InterPro" id="IPR029045">
    <property type="entry name" value="ClpP/crotonase-like_dom_sf"/>
</dbReference>
<feature type="domain" description="3-hydroxyacyl-CoA dehydrogenase NAD binding" evidence="16">
    <location>
        <begin position="308"/>
        <end position="484"/>
    </location>
</feature>
<evidence type="ECO:0000256" key="2">
    <source>
        <dbReference type="ARBA" id="ARBA00005005"/>
    </source>
</evidence>
<feature type="domain" description="3-hydroxyacyl-CoA dehydrogenase C-terminal" evidence="15">
    <location>
        <begin position="619"/>
        <end position="702"/>
    </location>
</feature>
<proteinExistence type="inferred from homology"/>
<organism evidence="17 18">
    <name type="scientific">Rhodobium orientis</name>
    <dbReference type="NCBI Taxonomy" id="34017"/>
    <lineage>
        <taxon>Bacteria</taxon>
        <taxon>Pseudomonadati</taxon>
        <taxon>Pseudomonadota</taxon>
        <taxon>Alphaproteobacteria</taxon>
        <taxon>Hyphomicrobiales</taxon>
        <taxon>Rhodobiaceae</taxon>
        <taxon>Rhodobium</taxon>
    </lineage>
</organism>
<evidence type="ECO:0000256" key="6">
    <source>
        <dbReference type="ARBA" id="ARBA00023002"/>
    </source>
</evidence>
<dbReference type="FunFam" id="3.40.50.720:FF:000009">
    <property type="entry name" value="Fatty oxidation complex, alpha subunit"/>
    <property type="match status" value="1"/>
</dbReference>
<dbReference type="AlphaFoldDB" id="A0A327JGE0"/>
<dbReference type="SUPFAM" id="SSF52096">
    <property type="entry name" value="ClpP/crotonase"/>
    <property type="match status" value="1"/>
</dbReference>
<evidence type="ECO:0000256" key="12">
    <source>
        <dbReference type="ARBA" id="ARBA00023268"/>
    </source>
</evidence>
<keyword evidence="7" id="KW-0520">NAD</keyword>
<gene>
    <name evidence="17" type="ORF">CH339_23180</name>
</gene>
<dbReference type="InterPro" id="IPR001753">
    <property type="entry name" value="Enoyl-CoA_hydra/iso"/>
</dbReference>
<evidence type="ECO:0000259" key="16">
    <source>
        <dbReference type="Pfam" id="PF02737"/>
    </source>
</evidence>
<dbReference type="FunFam" id="1.10.1040.50:FF:000006">
    <property type="entry name" value="Peroxisomal bifunctional enzyme"/>
    <property type="match status" value="1"/>
</dbReference>
<keyword evidence="4" id="KW-0276">Fatty acid metabolism</keyword>
<dbReference type="PANTHER" id="PTHR23309">
    <property type="entry name" value="3-HYDROXYACYL-COA DEHYROGENASE"/>
    <property type="match status" value="1"/>
</dbReference>
<reference evidence="17 18" key="1">
    <citation type="submission" date="2017-07" db="EMBL/GenBank/DDBJ databases">
        <title>Draft Genome Sequences of Select Purple Nonsulfur Bacteria.</title>
        <authorList>
            <person name="Lasarre B."/>
            <person name="Mckinlay J.B."/>
        </authorList>
    </citation>
    <scope>NUCLEOTIDE SEQUENCE [LARGE SCALE GENOMIC DNA]</scope>
    <source>
        <strain evidence="17 18">DSM 11290</strain>
    </source>
</reference>
<dbReference type="Gene3D" id="3.40.50.720">
    <property type="entry name" value="NAD(P)-binding Rossmann-like Domain"/>
    <property type="match status" value="1"/>
</dbReference>
<keyword evidence="5" id="KW-0442">Lipid degradation</keyword>
<keyword evidence="12" id="KW-0511">Multifunctional enzyme</keyword>
<comment type="similarity">
    <text evidence="3">In the N-terminal section; belongs to the enoyl-CoA hydratase/isomerase family.</text>
</comment>
<feature type="domain" description="3-hydroxyacyl-CoA dehydrogenase C-terminal" evidence="15">
    <location>
        <begin position="489"/>
        <end position="582"/>
    </location>
</feature>
<name>A0A327JGE0_9HYPH</name>
<evidence type="ECO:0000256" key="14">
    <source>
        <dbReference type="RuleBase" id="RU003707"/>
    </source>
</evidence>
<dbReference type="UniPathway" id="UPA00659"/>
<dbReference type="InterPro" id="IPR006176">
    <property type="entry name" value="3-OHacyl-CoA_DH_NAD-bd"/>
</dbReference>
<evidence type="ECO:0000256" key="7">
    <source>
        <dbReference type="ARBA" id="ARBA00023027"/>
    </source>
</evidence>
<dbReference type="InterPro" id="IPR036291">
    <property type="entry name" value="NAD(P)-bd_dom_sf"/>
</dbReference>
<evidence type="ECO:0000313" key="18">
    <source>
        <dbReference type="Proteomes" id="UP000249299"/>
    </source>
</evidence>
<dbReference type="Pfam" id="PF00725">
    <property type="entry name" value="3HCDH"/>
    <property type="match status" value="2"/>
</dbReference>
<dbReference type="GO" id="GO:0006635">
    <property type="term" value="P:fatty acid beta-oxidation"/>
    <property type="evidence" value="ECO:0007669"/>
    <property type="project" value="UniProtKB-UniPathway"/>
</dbReference>
<dbReference type="CDD" id="cd06558">
    <property type="entry name" value="crotonase-like"/>
    <property type="match status" value="1"/>
</dbReference>
<dbReference type="GO" id="GO:0004300">
    <property type="term" value="F:enoyl-CoA hydratase activity"/>
    <property type="evidence" value="ECO:0007669"/>
    <property type="project" value="UniProtKB-ARBA"/>
</dbReference>
<evidence type="ECO:0000313" key="17">
    <source>
        <dbReference type="EMBL" id="RAI23227.1"/>
    </source>
</evidence>
<dbReference type="PROSITE" id="PS00166">
    <property type="entry name" value="ENOYL_COA_HYDRATASE"/>
    <property type="match status" value="1"/>
</dbReference>
<evidence type="ECO:0000259" key="15">
    <source>
        <dbReference type="Pfam" id="PF00725"/>
    </source>
</evidence>
<dbReference type="SUPFAM" id="SSF51735">
    <property type="entry name" value="NAD(P)-binding Rossmann-fold domains"/>
    <property type="match status" value="1"/>
</dbReference>
<dbReference type="GO" id="GO:0016853">
    <property type="term" value="F:isomerase activity"/>
    <property type="evidence" value="ECO:0007669"/>
    <property type="project" value="UniProtKB-KW"/>
</dbReference>
<comment type="similarity">
    <text evidence="14">Belongs to the enoyl-CoA hydratase/isomerase family.</text>
</comment>
<dbReference type="Gene3D" id="1.10.1040.50">
    <property type="match status" value="1"/>
</dbReference>
<dbReference type="Gene3D" id="3.90.226.10">
    <property type="entry name" value="2-enoyl-CoA Hydratase, Chain A, domain 1"/>
    <property type="match status" value="1"/>
</dbReference>
<comment type="subcellular location">
    <subcellularLocation>
        <location evidence="1">Peroxisome</location>
    </subcellularLocation>
</comment>
<comment type="pathway">
    <text evidence="2">Lipid metabolism; fatty acid beta-oxidation.</text>
</comment>
<evidence type="ECO:0000256" key="10">
    <source>
        <dbReference type="ARBA" id="ARBA00023235"/>
    </source>
</evidence>
<dbReference type="InterPro" id="IPR008927">
    <property type="entry name" value="6-PGluconate_DH-like_C_sf"/>
</dbReference>
<dbReference type="Pfam" id="PF00378">
    <property type="entry name" value="ECH_1"/>
    <property type="match status" value="1"/>
</dbReference>
<keyword evidence="18" id="KW-1185">Reference proteome</keyword>
<evidence type="ECO:0000256" key="4">
    <source>
        <dbReference type="ARBA" id="ARBA00022832"/>
    </source>
</evidence>